<dbReference type="Gene3D" id="1.20.1280.50">
    <property type="match status" value="1"/>
</dbReference>
<dbReference type="AlphaFoldDB" id="A0AAD6UAI6"/>
<evidence type="ECO:0000256" key="3">
    <source>
        <dbReference type="PROSITE-ProRule" id="PRU00221"/>
    </source>
</evidence>
<feature type="repeat" description="WD" evidence="3">
    <location>
        <begin position="614"/>
        <end position="655"/>
    </location>
</feature>
<protein>
    <submittedName>
        <fullName evidence="5">WD40 repeat-like protein</fullName>
    </submittedName>
</protein>
<evidence type="ECO:0000256" key="1">
    <source>
        <dbReference type="ARBA" id="ARBA00022574"/>
    </source>
</evidence>
<feature type="repeat" description="WD" evidence="3">
    <location>
        <begin position="545"/>
        <end position="567"/>
    </location>
</feature>
<proteinExistence type="predicted"/>
<organism evidence="5 6">
    <name type="scientific">Mycena belliarum</name>
    <dbReference type="NCBI Taxonomy" id="1033014"/>
    <lineage>
        <taxon>Eukaryota</taxon>
        <taxon>Fungi</taxon>
        <taxon>Dikarya</taxon>
        <taxon>Basidiomycota</taxon>
        <taxon>Agaricomycotina</taxon>
        <taxon>Agaricomycetes</taxon>
        <taxon>Agaricomycetidae</taxon>
        <taxon>Agaricales</taxon>
        <taxon>Marasmiineae</taxon>
        <taxon>Mycenaceae</taxon>
        <taxon>Mycena</taxon>
    </lineage>
</organism>
<feature type="region of interest" description="Disordered" evidence="4">
    <location>
        <begin position="1"/>
        <end position="32"/>
    </location>
</feature>
<dbReference type="Proteomes" id="UP001222325">
    <property type="component" value="Unassembled WGS sequence"/>
</dbReference>
<gene>
    <name evidence="5" type="ORF">B0H15DRAFT_929478</name>
</gene>
<keyword evidence="2" id="KW-0677">Repeat</keyword>
<dbReference type="Pfam" id="PF00400">
    <property type="entry name" value="WD40"/>
    <property type="match status" value="5"/>
</dbReference>
<dbReference type="InterPro" id="IPR020472">
    <property type="entry name" value="WD40_PAC1"/>
</dbReference>
<evidence type="ECO:0000313" key="5">
    <source>
        <dbReference type="EMBL" id="KAJ7094020.1"/>
    </source>
</evidence>
<dbReference type="InterPro" id="IPR015943">
    <property type="entry name" value="WD40/YVTN_repeat-like_dom_sf"/>
</dbReference>
<dbReference type="SUPFAM" id="SSF50978">
    <property type="entry name" value="WD40 repeat-like"/>
    <property type="match status" value="1"/>
</dbReference>
<dbReference type="PANTHER" id="PTHR22847">
    <property type="entry name" value="WD40 REPEAT PROTEIN"/>
    <property type="match status" value="1"/>
</dbReference>
<evidence type="ECO:0000313" key="6">
    <source>
        <dbReference type="Proteomes" id="UP001222325"/>
    </source>
</evidence>
<evidence type="ECO:0000256" key="2">
    <source>
        <dbReference type="ARBA" id="ARBA00022737"/>
    </source>
</evidence>
<dbReference type="InterPro" id="IPR019775">
    <property type="entry name" value="WD40_repeat_CS"/>
</dbReference>
<sequence length="700" mass="75678">MDSALVAFATPPSTPPSRLRRRGVPPTPPNSTARFSRLLTSVLGSPFLTTADLASLPPHLDLDLVDGADLAVPRADTVTRPPSPSPSPSRDPHERESGLYGFEVVQREDGEGEWPFKRSPFRSLLPRLWDVLSASPPRRPSPFAYNYSNSSIWTPKPIDYTQLPPLDGEEGELIDDEACFFCPPVRAVTGIDILTLLPPELALHILGLLLSSARPSPHAPAPTVLAGLADHAAAAAAALRALTTCRAVSRNWARLASDNAVWRAAFVARWGAPPPPPRLPPPVALAPPSPARLAPSRPNSTLDARMKKLPALPPGEDLPPPPMLAPLTPDWRTLYRARLELDRCWDGTSPASEPRVTALSGHADSVYCLEFSRTHIVTGSRDRSVKVWGLRSGRLLGTFAGRHRGSVLCLKFELGPVAKESEGKGEEGLLRGFLVTGSSDCTVCVWDLWTEQRGGDAPVHGEVRAVLRGHGGGVLDLRIDERWIVSCSKDAAIRVWARDTLELHRTLRGHEGPVNAVGLQSGDYGGVEGEGGEEGGKGERHGGRVVSASGDGKMILWDIASGERVRTFEGHDRGLACIEFKLTLRVKGDLIISGSNDCKIKIWSAATGACLRTLVGHEALVRALAFDVRSGRLVSASYDKSVRVWDLGSGRLVREFRDRHTSHIFDVKFDAWRIVSTSHDQKIVVLDFAGGLGVDPGLLV</sequence>
<dbReference type="SMART" id="SM00320">
    <property type="entry name" value="WD40"/>
    <property type="match status" value="7"/>
</dbReference>
<evidence type="ECO:0000256" key="4">
    <source>
        <dbReference type="SAM" id="MobiDB-lite"/>
    </source>
</evidence>
<name>A0AAD6UAI6_9AGAR</name>
<dbReference type="PROSITE" id="PS00678">
    <property type="entry name" value="WD_REPEATS_1"/>
    <property type="match status" value="1"/>
</dbReference>
<dbReference type="PRINTS" id="PR00320">
    <property type="entry name" value="GPROTEINBRPT"/>
</dbReference>
<feature type="region of interest" description="Disordered" evidence="4">
    <location>
        <begin position="523"/>
        <end position="544"/>
    </location>
</feature>
<dbReference type="PROSITE" id="PS50082">
    <property type="entry name" value="WD_REPEATS_2"/>
    <property type="match status" value="5"/>
</dbReference>
<feature type="repeat" description="WD" evidence="3">
    <location>
        <begin position="467"/>
        <end position="506"/>
    </location>
</feature>
<dbReference type="InterPro" id="IPR036047">
    <property type="entry name" value="F-box-like_dom_sf"/>
</dbReference>
<dbReference type="InterPro" id="IPR001680">
    <property type="entry name" value="WD40_rpt"/>
</dbReference>
<comment type="caution">
    <text evidence="5">The sequence shown here is derived from an EMBL/GenBank/DDBJ whole genome shotgun (WGS) entry which is preliminary data.</text>
</comment>
<dbReference type="EMBL" id="JARJCN010000015">
    <property type="protein sequence ID" value="KAJ7094020.1"/>
    <property type="molecule type" value="Genomic_DNA"/>
</dbReference>
<keyword evidence="1 3" id="KW-0853">WD repeat</keyword>
<reference evidence="5" key="1">
    <citation type="submission" date="2023-03" db="EMBL/GenBank/DDBJ databases">
        <title>Massive genome expansion in bonnet fungi (Mycena s.s.) driven by repeated elements and novel gene families across ecological guilds.</title>
        <authorList>
            <consortium name="Lawrence Berkeley National Laboratory"/>
            <person name="Harder C.B."/>
            <person name="Miyauchi S."/>
            <person name="Viragh M."/>
            <person name="Kuo A."/>
            <person name="Thoen E."/>
            <person name="Andreopoulos B."/>
            <person name="Lu D."/>
            <person name="Skrede I."/>
            <person name="Drula E."/>
            <person name="Henrissat B."/>
            <person name="Morin E."/>
            <person name="Kohler A."/>
            <person name="Barry K."/>
            <person name="LaButti K."/>
            <person name="Morin E."/>
            <person name="Salamov A."/>
            <person name="Lipzen A."/>
            <person name="Mereny Z."/>
            <person name="Hegedus B."/>
            <person name="Baldrian P."/>
            <person name="Stursova M."/>
            <person name="Weitz H."/>
            <person name="Taylor A."/>
            <person name="Grigoriev I.V."/>
            <person name="Nagy L.G."/>
            <person name="Martin F."/>
            <person name="Kauserud H."/>
        </authorList>
    </citation>
    <scope>NUCLEOTIDE SEQUENCE</scope>
    <source>
        <strain evidence="5">CBHHK173m</strain>
    </source>
</reference>
<accession>A0AAD6UAI6</accession>
<dbReference type="CDD" id="cd00200">
    <property type="entry name" value="WD40"/>
    <property type="match status" value="1"/>
</dbReference>
<feature type="repeat" description="WD" evidence="3">
    <location>
        <begin position="568"/>
        <end position="613"/>
    </location>
</feature>
<dbReference type="PANTHER" id="PTHR22847:SF745">
    <property type="entry name" value="F-BOX_WD REPEAT-CONTAINING PROTEIN 7"/>
    <property type="match status" value="1"/>
</dbReference>
<keyword evidence="6" id="KW-1185">Reference proteome</keyword>
<feature type="region of interest" description="Disordered" evidence="4">
    <location>
        <begin position="278"/>
        <end position="301"/>
    </location>
</feature>
<feature type="compositionally biased region" description="Pro residues" evidence="4">
    <location>
        <begin position="278"/>
        <end position="290"/>
    </location>
</feature>
<dbReference type="InterPro" id="IPR036322">
    <property type="entry name" value="WD40_repeat_dom_sf"/>
</dbReference>
<feature type="region of interest" description="Disordered" evidence="4">
    <location>
        <begin position="75"/>
        <end position="96"/>
    </location>
</feature>
<dbReference type="PROSITE" id="PS50294">
    <property type="entry name" value="WD_REPEATS_REGION"/>
    <property type="match status" value="2"/>
</dbReference>
<dbReference type="SUPFAM" id="SSF81383">
    <property type="entry name" value="F-box domain"/>
    <property type="match status" value="1"/>
</dbReference>
<feature type="repeat" description="WD" evidence="3">
    <location>
        <begin position="359"/>
        <end position="398"/>
    </location>
</feature>
<dbReference type="Gene3D" id="2.130.10.10">
    <property type="entry name" value="YVTN repeat-like/Quinoprotein amine dehydrogenase"/>
    <property type="match status" value="2"/>
</dbReference>